<dbReference type="InParanoid" id="A0A0D0EBA3"/>
<keyword evidence="2" id="KW-1185">Reference proteome</keyword>
<dbReference type="EMBL" id="KN824944">
    <property type="protein sequence ID" value="KIK97270.1"/>
    <property type="molecule type" value="Genomic_DNA"/>
</dbReference>
<name>A0A0D0EBA3_9AGAM</name>
<dbReference type="HOGENOM" id="CLU_2705543_0_0_1"/>
<reference evidence="1 2" key="1">
    <citation type="submission" date="2014-04" db="EMBL/GenBank/DDBJ databases">
        <authorList>
            <consortium name="DOE Joint Genome Institute"/>
            <person name="Kuo A."/>
            <person name="Kohler A."/>
            <person name="Jargeat P."/>
            <person name="Nagy L.G."/>
            <person name="Floudas D."/>
            <person name="Copeland A."/>
            <person name="Barry K.W."/>
            <person name="Cichocki N."/>
            <person name="Veneault-Fourrey C."/>
            <person name="LaButti K."/>
            <person name="Lindquist E.A."/>
            <person name="Lipzen A."/>
            <person name="Lundell T."/>
            <person name="Morin E."/>
            <person name="Murat C."/>
            <person name="Sun H."/>
            <person name="Tunlid A."/>
            <person name="Henrissat B."/>
            <person name="Grigoriev I.V."/>
            <person name="Hibbett D.S."/>
            <person name="Martin F."/>
            <person name="Nordberg H.P."/>
            <person name="Cantor M.N."/>
            <person name="Hua S.X."/>
        </authorList>
    </citation>
    <scope>NUCLEOTIDE SEQUENCE [LARGE SCALE GENOMIC DNA]</scope>
    <source>
        <strain evidence="1 2">Ve08.2h10</strain>
    </source>
</reference>
<dbReference type="OrthoDB" id="10275898at2759"/>
<protein>
    <submittedName>
        <fullName evidence="1">Unplaced genomic scaffold scaffold_122, whole genome shotgun sequence</fullName>
    </submittedName>
</protein>
<reference evidence="2" key="2">
    <citation type="submission" date="2015-01" db="EMBL/GenBank/DDBJ databases">
        <title>Evolutionary Origins and Diversification of the Mycorrhizal Mutualists.</title>
        <authorList>
            <consortium name="DOE Joint Genome Institute"/>
            <consortium name="Mycorrhizal Genomics Consortium"/>
            <person name="Kohler A."/>
            <person name="Kuo A."/>
            <person name="Nagy L.G."/>
            <person name="Floudas D."/>
            <person name="Copeland A."/>
            <person name="Barry K.W."/>
            <person name="Cichocki N."/>
            <person name="Veneault-Fourrey C."/>
            <person name="LaButti K."/>
            <person name="Lindquist E.A."/>
            <person name="Lipzen A."/>
            <person name="Lundell T."/>
            <person name="Morin E."/>
            <person name="Murat C."/>
            <person name="Riley R."/>
            <person name="Ohm R."/>
            <person name="Sun H."/>
            <person name="Tunlid A."/>
            <person name="Henrissat B."/>
            <person name="Grigoriev I.V."/>
            <person name="Hibbett D.S."/>
            <person name="Martin F."/>
        </authorList>
    </citation>
    <scope>NUCLEOTIDE SEQUENCE [LARGE SCALE GENOMIC DNA]</scope>
    <source>
        <strain evidence="2">Ve08.2h10</strain>
    </source>
</reference>
<gene>
    <name evidence="1" type="ORF">PAXRUDRAFT_31896</name>
</gene>
<organism evidence="1 2">
    <name type="scientific">Paxillus rubicundulus Ve08.2h10</name>
    <dbReference type="NCBI Taxonomy" id="930991"/>
    <lineage>
        <taxon>Eukaryota</taxon>
        <taxon>Fungi</taxon>
        <taxon>Dikarya</taxon>
        <taxon>Basidiomycota</taxon>
        <taxon>Agaricomycotina</taxon>
        <taxon>Agaricomycetes</taxon>
        <taxon>Agaricomycetidae</taxon>
        <taxon>Boletales</taxon>
        <taxon>Paxilineae</taxon>
        <taxon>Paxillaceae</taxon>
        <taxon>Paxillus</taxon>
    </lineage>
</organism>
<evidence type="ECO:0000313" key="1">
    <source>
        <dbReference type="EMBL" id="KIK97270.1"/>
    </source>
</evidence>
<sequence>MSNEELAIHRTAQAETCSYLRMNTPVIEPPNFKLATEWANGTGPMQVRPSKIGFARPISPPSANLKLGAFRSG</sequence>
<dbReference type="Proteomes" id="UP000054538">
    <property type="component" value="Unassembled WGS sequence"/>
</dbReference>
<evidence type="ECO:0000313" key="2">
    <source>
        <dbReference type="Proteomes" id="UP000054538"/>
    </source>
</evidence>
<dbReference type="AlphaFoldDB" id="A0A0D0EBA3"/>
<proteinExistence type="predicted"/>
<accession>A0A0D0EBA3</accession>